<evidence type="ECO:0000313" key="3">
    <source>
        <dbReference type="Proteomes" id="UP000026915"/>
    </source>
</evidence>
<feature type="region of interest" description="Disordered" evidence="1">
    <location>
        <begin position="1"/>
        <end position="20"/>
    </location>
</feature>
<gene>
    <name evidence="2" type="ORF">TCM_026231</name>
</gene>
<reference evidence="2 3" key="1">
    <citation type="journal article" date="2013" name="Genome Biol.">
        <title>The genome sequence of the most widely cultivated cacao type and its use to identify candidate genes regulating pod color.</title>
        <authorList>
            <person name="Motamayor J.C."/>
            <person name="Mockaitis K."/>
            <person name="Schmutz J."/>
            <person name="Haiminen N."/>
            <person name="Iii D.L."/>
            <person name="Cornejo O."/>
            <person name="Findley S.D."/>
            <person name="Zheng P."/>
            <person name="Utro F."/>
            <person name="Royaert S."/>
            <person name="Saski C."/>
            <person name="Jenkins J."/>
            <person name="Podicheti R."/>
            <person name="Zhao M."/>
            <person name="Scheffler B.E."/>
            <person name="Stack J.C."/>
            <person name="Feltus F.A."/>
            <person name="Mustiga G.M."/>
            <person name="Amores F."/>
            <person name="Phillips W."/>
            <person name="Marelli J.P."/>
            <person name="May G.D."/>
            <person name="Shapiro H."/>
            <person name="Ma J."/>
            <person name="Bustamante C.D."/>
            <person name="Schnell R.J."/>
            <person name="Main D."/>
            <person name="Gilbert D."/>
            <person name="Parida L."/>
            <person name="Kuhn D.N."/>
        </authorList>
    </citation>
    <scope>NUCLEOTIDE SEQUENCE [LARGE SCALE GENOMIC DNA]</scope>
    <source>
        <strain evidence="3">cv. Matina 1-6</strain>
    </source>
</reference>
<protein>
    <submittedName>
        <fullName evidence="2">Uncharacterized protein</fullName>
    </submittedName>
</protein>
<dbReference type="Gramene" id="EOY10961">
    <property type="protein sequence ID" value="EOY10961"/>
    <property type="gene ID" value="TCM_026231"/>
</dbReference>
<dbReference type="HOGENOM" id="CLU_2403967_0_0_1"/>
<dbReference type="AlphaFoldDB" id="A0A061F1N2"/>
<dbReference type="InParanoid" id="A0A061F1N2"/>
<evidence type="ECO:0000256" key="1">
    <source>
        <dbReference type="SAM" id="MobiDB-lite"/>
    </source>
</evidence>
<evidence type="ECO:0000313" key="2">
    <source>
        <dbReference type="EMBL" id="EOY10961.1"/>
    </source>
</evidence>
<dbReference type="EMBL" id="CM001883">
    <property type="protein sequence ID" value="EOY10961.1"/>
    <property type="molecule type" value="Genomic_DNA"/>
</dbReference>
<name>A0A061F1N2_THECC</name>
<accession>A0A061F1N2</accession>
<dbReference type="Proteomes" id="UP000026915">
    <property type="component" value="Chromosome 5"/>
</dbReference>
<organism evidence="2 3">
    <name type="scientific">Theobroma cacao</name>
    <name type="common">Cacao</name>
    <name type="synonym">Cocoa</name>
    <dbReference type="NCBI Taxonomy" id="3641"/>
    <lineage>
        <taxon>Eukaryota</taxon>
        <taxon>Viridiplantae</taxon>
        <taxon>Streptophyta</taxon>
        <taxon>Embryophyta</taxon>
        <taxon>Tracheophyta</taxon>
        <taxon>Spermatophyta</taxon>
        <taxon>Magnoliopsida</taxon>
        <taxon>eudicotyledons</taxon>
        <taxon>Gunneridae</taxon>
        <taxon>Pentapetalae</taxon>
        <taxon>rosids</taxon>
        <taxon>malvids</taxon>
        <taxon>Malvales</taxon>
        <taxon>Malvaceae</taxon>
        <taxon>Byttnerioideae</taxon>
        <taxon>Theobroma</taxon>
    </lineage>
</organism>
<sequence>MEDTMEEQWRDEKRSTRGLGTMIESTEVAGESEDFKIKLSGVLNTSGDNENENMKQVKVEKKTTIYHKIRQHEMWTDNVEGSEPENEKKRKGI</sequence>
<keyword evidence="3" id="KW-1185">Reference proteome</keyword>
<proteinExistence type="predicted"/>